<reference evidence="4" key="1">
    <citation type="journal article" date="2020" name="Stud. Mycol.">
        <title>101 Dothideomycetes genomes: a test case for predicting lifestyles and emergence of pathogens.</title>
        <authorList>
            <person name="Haridas S."/>
            <person name="Albert R."/>
            <person name="Binder M."/>
            <person name="Bloem J."/>
            <person name="Labutti K."/>
            <person name="Salamov A."/>
            <person name="Andreopoulos B."/>
            <person name="Baker S."/>
            <person name="Barry K."/>
            <person name="Bills G."/>
            <person name="Bluhm B."/>
            <person name="Cannon C."/>
            <person name="Castanera R."/>
            <person name="Culley D."/>
            <person name="Daum C."/>
            <person name="Ezra D."/>
            <person name="Gonzalez J."/>
            <person name="Henrissat B."/>
            <person name="Kuo A."/>
            <person name="Liang C."/>
            <person name="Lipzen A."/>
            <person name="Lutzoni F."/>
            <person name="Magnuson J."/>
            <person name="Mondo S."/>
            <person name="Nolan M."/>
            <person name="Ohm R."/>
            <person name="Pangilinan J."/>
            <person name="Park H.-J."/>
            <person name="Ramirez L."/>
            <person name="Alfaro M."/>
            <person name="Sun H."/>
            <person name="Tritt A."/>
            <person name="Yoshinaga Y."/>
            <person name="Zwiers L.-H."/>
            <person name="Turgeon B."/>
            <person name="Goodwin S."/>
            <person name="Spatafora J."/>
            <person name="Crous P."/>
            <person name="Grigoriev I."/>
        </authorList>
    </citation>
    <scope>NUCLEOTIDE SEQUENCE</scope>
    <source>
        <strain evidence="4">CBS 260.36</strain>
    </source>
</reference>
<dbReference type="InterPro" id="IPR004399">
    <property type="entry name" value="HMP/HMP-P_kinase_dom"/>
</dbReference>
<evidence type="ECO:0000259" key="2">
    <source>
        <dbReference type="Pfam" id="PF03070"/>
    </source>
</evidence>
<keyword evidence="5" id="KW-1185">Reference proteome</keyword>
<sequence>MTIPYNQRRVLVIAGSDSSGGAGLEADQKVIAAHGCYAMTATTALTAQNTQGVKGIHVTPPDFVAKQIGACAADIGVDVVKTGMLACADTVKVVAKALEGHAISLSVIDPVMISTSGSRLLPEDAIRTMIDELLPRTFLLTPNIPEAVLLLSEAGKTPVEAKSLSELKELAQRLAELGPRHVLVKGGHLPLIRSDLSAATPTTPDSEKVVANVLYSAMTSSCHVFISSYQSSPHTHGTGCSLASAIACNLLQYHPIQVGISKALDYVSAGIRLAQPLGHGAGPISHFHSLQILPFAPGTFIQYLLRHPQVRPAWRRFTHHQFVTDLASGTLPAKSYRHYLAQDYLYLIQFARANALAGYKAKTLDSISASAEIVLHIQRETALHVRECEERGLSLEEMQQTEEDAACTAYSRFILDTGMQQDWLALQIAMLPCLLGYGMVAARLVEQYRGRNKGDQSEGARLVASLRSVAEREEGAEEMNIVTLEETEDSGTYRQWIENYVADDYTEAVRKGCELVEGYAAKQSPARIEELMQVFLHATNMETGFWDMGLRAGQAEH</sequence>
<dbReference type="PANTHER" id="PTHR20858">
    <property type="entry name" value="PHOSPHOMETHYLPYRIMIDINE KINASE"/>
    <property type="match status" value="1"/>
</dbReference>
<dbReference type="SUPFAM" id="SSF48613">
    <property type="entry name" value="Heme oxygenase-like"/>
    <property type="match status" value="1"/>
</dbReference>
<accession>A0A9P4IX93</accession>
<dbReference type="CDD" id="cd01169">
    <property type="entry name" value="HMPP_kinase"/>
    <property type="match status" value="1"/>
</dbReference>
<dbReference type="SUPFAM" id="SSF53613">
    <property type="entry name" value="Ribokinase-like"/>
    <property type="match status" value="1"/>
</dbReference>
<evidence type="ECO:0000313" key="4">
    <source>
        <dbReference type="EMBL" id="KAF2150155.1"/>
    </source>
</evidence>
<gene>
    <name evidence="4" type="ORF">K461DRAFT_260199</name>
</gene>
<dbReference type="FunFam" id="3.40.1190.20:FF:000034">
    <property type="entry name" value="Putative hydroxymethylpyrimidine/ phosphomethylpyrimidine kinase 2"/>
    <property type="match status" value="1"/>
</dbReference>
<evidence type="ECO:0000313" key="5">
    <source>
        <dbReference type="Proteomes" id="UP000799439"/>
    </source>
</evidence>
<dbReference type="InterPro" id="IPR016084">
    <property type="entry name" value="Haem_Oase-like_multi-hlx"/>
</dbReference>
<comment type="caution">
    <text evidence="4">The sequence shown here is derived from an EMBL/GenBank/DDBJ whole genome shotgun (WGS) entry which is preliminary data.</text>
</comment>
<dbReference type="EMBL" id="ML996090">
    <property type="protein sequence ID" value="KAF2150155.1"/>
    <property type="molecule type" value="Genomic_DNA"/>
</dbReference>
<feature type="transmembrane region" description="Helical" evidence="1">
    <location>
        <begin position="423"/>
        <end position="445"/>
    </location>
</feature>
<dbReference type="Pfam" id="PF08543">
    <property type="entry name" value="Phos_pyr_kin"/>
    <property type="match status" value="1"/>
</dbReference>
<keyword evidence="1" id="KW-0812">Transmembrane</keyword>
<dbReference type="GO" id="GO:0005829">
    <property type="term" value="C:cytosol"/>
    <property type="evidence" value="ECO:0007669"/>
    <property type="project" value="TreeGrafter"/>
</dbReference>
<evidence type="ECO:0000256" key="1">
    <source>
        <dbReference type="SAM" id="Phobius"/>
    </source>
</evidence>
<dbReference type="InterPro" id="IPR029056">
    <property type="entry name" value="Ribokinase-like"/>
</dbReference>
<evidence type="ECO:0000259" key="3">
    <source>
        <dbReference type="Pfam" id="PF08543"/>
    </source>
</evidence>
<dbReference type="GO" id="GO:0009228">
    <property type="term" value="P:thiamine biosynthetic process"/>
    <property type="evidence" value="ECO:0007669"/>
    <property type="project" value="InterPro"/>
</dbReference>
<dbReference type="InterPro" id="IPR004305">
    <property type="entry name" value="Thiaminase-2/PQQC"/>
</dbReference>
<dbReference type="PANTHER" id="PTHR20858:SF17">
    <property type="entry name" value="HYDROXYMETHYLPYRIMIDINE_PHOSPHOMETHYLPYRIMIDINE KINASE THI20-RELATED"/>
    <property type="match status" value="1"/>
</dbReference>
<dbReference type="AlphaFoldDB" id="A0A9P4IX93"/>
<dbReference type="Gene3D" id="1.20.910.10">
    <property type="entry name" value="Heme oxygenase-like"/>
    <property type="match status" value="1"/>
</dbReference>
<dbReference type="GO" id="GO:0008972">
    <property type="term" value="F:phosphomethylpyrimidine kinase activity"/>
    <property type="evidence" value="ECO:0007669"/>
    <property type="project" value="InterPro"/>
</dbReference>
<organism evidence="4 5">
    <name type="scientific">Myriangium duriaei CBS 260.36</name>
    <dbReference type="NCBI Taxonomy" id="1168546"/>
    <lineage>
        <taxon>Eukaryota</taxon>
        <taxon>Fungi</taxon>
        <taxon>Dikarya</taxon>
        <taxon>Ascomycota</taxon>
        <taxon>Pezizomycotina</taxon>
        <taxon>Dothideomycetes</taxon>
        <taxon>Dothideomycetidae</taxon>
        <taxon>Myriangiales</taxon>
        <taxon>Myriangiaceae</taxon>
        <taxon>Myriangium</taxon>
    </lineage>
</organism>
<keyword evidence="1" id="KW-1133">Transmembrane helix</keyword>
<dbReference type="OrthoDB" id="10028886at2759"/>
<dbReference type="Proteomes" id="UP000799439">
    <property type="component" value="Unassembled WGS sequence"/>
</dbReference>
<dbReference type="GO" id="GO:0008902">
    <property type="term" value="F:hydroxymethylpyrimidine kinase activity"/>
    <property type="evidence" value="ECO:0007669"/>
    <property type="project" value="TreeGrafter"/>
</dbReference>
<proteinExistence type="predicted"/>
<dbReference type="InterPro" id="IPR013749">
    <property type="entry name" value="PM/HMP-P_kinase-1"/>
</dbReference>
<keyword evidence="1" id="KW-0472">Membrane</keyword>
<feature type="domain" description="Thiaminase-2/PQQC" evidence="2">
    <location>
        <begin position="307"/>
        <end position="551"/>
    </location>
</feature>
<feature type="domain" description="Pyridoxamine kinase/Phosphomethylpyrimidine kinase" evidence="3">
    <location>
        <begin position="17"/>
        <end position="284"/>
    </location>
</feature>
<dbReference type="CDD" id="cd19367">
    <property type="entry name" value="TenA_C_ScTHI20-like"/>
    <property type="match status" value="1"/>
</dbReference>
<dbReference type="Pfam" id="PF03070">
    <property type="entry name" value="TENA_THI-4"/>
    <property type="match status" value="1"/>
</dbReference>
<protein>
    <submittedName>
        <fullName evidence="4">Thiamine biosynthesis protein (Thi-4)</fullName>
    </submittedName>
</protein>
<name>A0A9P4IX93_9PEZI</name>
<dbReference type="NCBIfam" id="TIGR00097">
    <property type="entry name" value="HMP-P_kinase"/>
    <property type="match status" value="1"/>
</dbReference>
<dbReference type="Gene3D" id="3.40.1190.20">
    <property type="match status" value="1"/>
</dbReference>